<dbReference type="InterPro" id="IPR002510">
    <property type="entry name" value="Metalloprtase-TldD/E_N"/>
</dbReference>
<evidence type="ECO:0008006" key="9">
    <source>
        <dbReference type="Google" id="ProtNLM"/>
    </source>
</evidence>
<comment type="caution">
    <text evidence="7">The sequence shown here is derived from an EMBL/GenBank/DDBJ whole genome shotgun (WGS) entry which is preliminary data.</text>
</comment>
<feature type="domain" description="Metalloprotease TldD/E N-terminal" evidence="5">
    <location>
        <begin position="11"/>
        <end position="71"/>
    </location>
</feature>
<evidence type="ECO:0000256" key="2">
    <source>
        <dbReference type="ARBA" id="ARBA00022670"/>
    </source>
</evidence>
<keyword evidence="2" id="KW-0645">Protease</keyword>
<dbReference type="InterPro" id="IPR036059">
    <property type="entry name" value="TldD/PmbA_sf"/>
</dbReference>
<dbReference type="RefSeq" id="WP_264850913.1">
    <property type="nucleotide sequence ID" value="NZ_BRXR01000001.1"/>
</dbReference>
<dbReference type="EMBL" id="BRXR01000001">
    <property type="protein sequence ID" value="GLC31578.1"/>
    <property type="molecule type" value="Genomic_DNA"/>
</dbReference>
<accession>A0ABQ5N8K0</accession>
<keyword evidence="4" id="KW-0482">Metalloprotease</keyword>
<evidence type="ECO:0000259" key="6">
    <source>
        <dbReference type="Pfam" id="PF19289"/>
    </source>
</evidence>
<evidence type="ECO:0000256" key="4">
    <source>
        <dbReference type="ARBA" id="ARBA00023049"/>
    </source>
</evidence>
<dbReference type="InterPro" id="IPR035068">
    <property type="entry name" value="TldD/PmbA_N"/>
</dbReference>
<dbReference type="Pfam" id="PF01523">
    <property type="entry name" value="PmbA_TldD_1st"/>
    <property type="match status" value="1"/>
</dbReference>
<dbReference type="PANTHER" id="PTHR30624:SF0">
    <property type="entry name" value="METALLOPROTEASE SLR0863"/>
    <property type="match status" value="1"/>
</dbReference>
<protein>
    <recommendedName>
        <fullName evidence="9">TldD/PmbA family protein</fullName>
    </recommendedName>
</protein>
<sequence>MFIFPRNLYTDVRIEEVFETKIFYTMENLDENKTRHYKAAFIRVFDGIKWYYSSTTDISNIQKEIDNLASLATPNENIYDHPVIKKLETNSGSCITFTDNDISKIPKERKLSLLLPYFKYIKNPFIKMYSFKYIDERKVKNIYSSKGSNLTFDSQRAGFSLRFNMAEGEKQLTDGFQRSSCYFNELLNKEDEFVEYIKLCENYLHEAKSVIPGKYTVILSPEAAGVFAHESFGHKSEADFMLGDETMKKEWALGSRIAPEHLSIVDDGNEISSGYVPFDDEGTRARKTFLIQNGILKGRLHSAVTSASLEEDVTGNGRAINFEFEPIVRMTCTYIMPGNKTKEQLISEVEEGILVETIKHGSGMSTFTLAPNRSYYIRNGKIAEPVNVSVITGSVFDTLSEIDGLSDKLQIISFVTGGCGKMEQFPLPVGFGGPYVRVRNMNVQ</sequence>
<dbReference type="Pfam" id="PF19289">
    <property type="entry name" value="PmbA_TldD_3rd"/>
    <property type="match status" value="1"/>
</dbReference>
<keyword evidence="3" id="KW-0378">Hydrolase</keyword>
<name>A0ABQ5N8K0_9CLOT</name>
<keyword evidence="8" id="KW-1185">Reference proteome</keyword>
<dbReference type="Proteomes" id="UP001208567">
    <property type="component" value="Unassembled WGS sequence"/>
</dbReference>
<gene>
    <name evidence="7" type="ORF">bsdE14_29880</name>
</gene>
<evidence type="ECO:0000259" key="5">
    <source>
        <dbReference type="Pfam" id="PF01523"/>
    </source>
</evidence>
<evidence type="ECO:0000256" key="1">
    <source>
        <dbReference type="ARBA" id="ARBA00005836"/>
    </source>
</evidence>
<dbReference type="InterPro" id="IPR045569">
    <property type="entry name" value="Metalloprtase-TldD/E_C"/>
</dbReference>
<evidence type="ECO:0000313" key="7">
    <source>
        <dbReference type="EMBL" id="GLC31578.1"/>
    </source>
</evidence>
<reference evidence="7 8" key="1">
    <citation type="journal article" date="2024" name="Int. J. Syst. Evol. Microbiol.">
        <title>Clostridium omnivorum sp. nov., isolated from anoxic soil under the treatment of reductive soil disinfestation.</title>
        <authorList>
            <person name="Ueki A."/>
            <person name="Tonouchi A."/>
            <person name="Kaku N."/>
            <person name="Honma S."/>
            <person name="Ueki K."/>
        </authorList>
    </citation>
    <scope>NUCLEOTIDE SEQUENCE [LARGE SCALE GENOMIC DNA]</scope>
    <source>
        <strain evidence="7 8">E14</strain>
    </source>
</reference>
<dbReference type="PANTHER" id="PTHR30624">
    <property type="entry name" value="UNCHARACTERIZED PROTEIN TLDD AND PMBA"/>
    <property type="match status" value="1"/>
</dbReference>
<comment type="similarity">
    <text evidence="1">Belongs to the peptidase U62 family.</text>
</comment>
<dbReference type="Gene3D" id="3.30.2290.10">
    <property type="entry name" value="PmbA/TldD superfamily"/>
    <property type="match status" value="1"/>
</dbReference>
<dbReference type="InterPro" id="IPR051463">
    <property type="entry name" value="Peptidase_U62_metallo"/>
</dbReference>
<dbReference type="SUPFAM" id="SSF111283">
    <property type="entry name" value="Putative modulator of DNA gyrase, PmbA/TldD"/>
    <property type="match status" value="1"/>
</dbReference>
<organism evidence="7 8">
    <name type="scientific">Clostridium omnivorum</name>
    <dbReference type="NCBI Taxonomy" id="1604902"/>
    <lineage>
        <taxon>Bacteria</taxon>
        <taxon>Bacillati</taxon>
        <taxon>Bacillota</taxon>
        <taxon>Clostridia</taxon>
        <taxon>Eubacteriales</taxon>
        <taxon>Clostridiaceae</taxon>
        <taxon>Clostridium</taxon>
    </lineage>
</organism>
<evidence type="ECO:0000313" key="8">
    <source>
        <dbReference type="Proteomes" id="UP001208567"/>
    </source>
</evidence>
<feature type="domain" description="Metalloprotease TldD/E C-terminal" evidence="6">
    <location>
        <begin position="212"/>
        <end position="443"/>
    </location>
</feature>
<proteinExistence type="inferred from homology"/>
<evidence type="ECO:0000256" key="3">
    <source>
        <dbReference type="ARBA" id="ARBA00022801"/>
    </source>
</evidence>